<dbReference type="SMART" id="SM00809">
    <property type="entry name" value="Alpha_adaptinC2"/>
    <property type="match status" value="1"/>
</dbReference>
<protein>
    <recommendedName>
        <fullName evidence="10">AP-1 complex subunit gamma</fullName>
    </recommendedName>
</protein>
<gene>
    <name evidence="13" type="primary">apl4</name>
    <name evidence="13" type="ORF">SPOM_SPCP1E11.06</name>
</gene>
<reference evidence="13 14" key="1">
    <citation type="journal article" date="2002" name="Nature">
        <title>The genome sequence of Schizosaccharomyces pombe.</title>
        <authorList>
            <person name="Wood V."/>
            <person name="Gwilliam R."/>
            <person name="Rajandream M.A."/>
            <person name="Lyne M."/>
            <person name="Lyne R."/>
            <person name="Stewart A."/>
            <person name="Sgouros J."/>
            <person name="Peat N."/>
            <person name="Hayles J."/>
            <person name="Baker S."/>
            <person name="Basham D."/>
            <person name="Bowman S."/>
            <person name="Brooks K."/>
            <person name="Brown D."/>
            <person name="Brown S."/>
            <person name="Chillingworth T."/>
            <person name="Churcher C."/>
            <person name="Collins M."/>
            <person name="Connor R."/>
            <person name="Cronin A."/>
            <person name="Davis P."/>
            <person name="Feltwell T."/>
            <person name="Fraser A."/>
            <person name="Gentles S."/>
            <person name="Goble A."/>
            <person name="Hamlin N."/>
            <person name="Harris D."/>
            <person name="Hidalgo J."/>
            <person name="Hodgson G."/>
            <person name="Holroyd S."/>
            <person name="Hornsby T."/>
            <person name="Howarth S."/>
            <person name="Huckle E.J."/>
            <person name="Hunt S."/>
            <person name="Jagels K."/>
            <person name="James K."/>
            <person name="Jones L."/>
            <person name="Jones M."/>
            <person name="Leather S."/>
            <person name="McDonald S."/>
            <person name="McLean J."/>
            <person name="Mooney P."/>
            <person name="Moule S."/>
            <person name="Mungall K."/>
            <person name="Murphy L."/>
            <person name="Niblett D."/>
            <person name="Odell C."/>
            <person name="Oliver K."/>
            <person name="O'Neil S."/>
            <person name="Pearson D."/>
            <person name="Quail M.A."/>
            <person name="Rabbinowitsch E."/>
            <person name="Rutherford K."/>
            <person name="Rutter S."/>
            <person name="Saunders D."/>
            <person name="Seeger K."/>
            <person name="Sharp S."/>
            <person name="Skelton J."/>
            <person name="Simmonds M."/>
            <person name="Squares R."/>
            <person name="Squares S."/>
            <person name="Stevens K."/>
            <person name="Taylor K."/>
            <person name="Taylor R.G."/>
            <person name="Tivey A."/>
            <person name="Walsh S."/>
            <person name="Warren T."/>
            <person name="Whitehead S."/>
            <person name="Woodward J."/>
            <person name="Volckaert G."/>
            <person name="Aert R."/>
            <person name="Robben J."/>
            <person name="Grymonprez B."/>
            <person name="Weltjens I."/>
            <person name="Vanstreels E."/>
            <person name="Rieger M."/>
            <person name="Schafer M."/>
            <person name="Muller-Auer S."/>
            <person name="Gabel C."/>
            <person name="Fuchs M."/>
            <person name="Dusterhoft A."/>
            <person name="Fritzc C."/>
            <person name="Holzer E."/>
            <person name="Moestl D."/>
            <person name="Hilbert H."/>
            <person name="Borzym K."/>
            <person name="Langer I."/>
            <person name="Beck A."/>
            <person name="Lehrach H."/>
            <person name="Reinhardt R."/>
            <person name="Pohl T.M."/>
            <person name="Eger P."/>
            <person name="Zimmermann W."/>
            <person name="Wedler H."/>
            <person name="Wambutt R."/>
            <person name="Purnelle B."/>
            <person name="Goffeau A."/>
            <person name="Cadieu E."/>
            <person name="Dreano S."/>
            <person name="Gloux S."/>
            <person name="Lelaure V."/>
            <person name="Mottier S."/>
            <person name="Galibert F."/>
            <person name="Aves S.J."/>
            <person name="Xiang Z."/>
            <person name="Hunt C."/>
            <person name="Moore K."/>
            <person name="Hurst S.M."/>
            <person name="Lucas M."/>
            <person name="Rochet M."/>
            <person name="Gaillardin C."/>
            <person name="Tallada V.A."/>
            <person name="Garzon A."/>
            <person name="Thode G."/>
            <person name="Daga R.R."/>
            <person name="Cruzado L."/>
            <person name="Jimenez J."/>
            <person name="Sanchez M."/>
            <person name="del Rey F."/>
            <person name="Benito J."/>
            <person name="Dominguez A."/>
            <person name="Revuelta J.L."/>
            <person name="Moreno S."/>
            <person name="Armstrong J."/>
            <person name="Forsburg S.L."/>
            <person name="Cerutti L."/>
            <person name="Lowe T."/>
            <person name="McCombie W.R."/>
            <person name="Paulsen I."/>
            <person name="Potashkin J."/>
            <person name="Shpakovski G.V."/>
            <person name="Ussery D."/>
            <person name="Barrell B.G."/>
            <person name="Nurse P."/>
        </authorList>
    </citation>
    <scope>NUCLEOTIDE SEQUENCE [LARGE SCALE GENOMIC DNA]</scope>
    <source>
        <strain evidence="14">972 / ATCC 24843</strain>
    </source>
</reference>
<dbReference type="KEGG" id="spo:2539311"/>
<dbReference type="SUPFAM" id="SSF48371">
    <property type="entry name" value="ARM repeat"/>
    <property type="match status" value="1"/>
</dbReference>
<evidence type="ECO:0000256" key="4">
    <source>
        <dbReference type="ARBA" id="ARBA00022448"/>
    </source>
</evidence>
<keyword evidence="14" id="KW-1185">Reference proteome</keyword>
<dbReference type="InterPro" id="IPR017107">
    <property type="entry name" value="AP1_complex_gsu"/>
</dbReference>
<dbReference type="Pfam" id="PF01602">
    <property type="entry name" value="Adaptin_N"/>
    <property type="match status" value="1"/>
</dbReference>
<evidence type="ECO:0000256" key="9">
    <source>
        <dbReference type="ARBA" id="ARBA00062546"/>
    </source>
</evidence>
<dbReference type="InterPro" id="IPR002553">
    <property type="entry name" value="Clathrin/coatomer_adapt-like_N"/>
</dbReference>
<dbReference type="AlphaFoldDB" id="A0AAN2H9H5"/>
<dbReference type="SUPFAM" id="SSF49348">
    <property type="entry name" value="Clathrin adaptor appendage domain"/>
    <property type="match status" value="1"/>
</dbReference>
<dbReference type="EMBL" id="CU329672">
    <property type="protein sequence ID" value="CAK9842112.1"/>
    <property type="molecule type" value="Genomic_DNA"/>
</dbReference>
<dbReference type="InterPro" id="IPR011989">
    <property type="entry name" value="ARM-like"/>
</dbReference>
<dbReference type="InterPro" id="IPR008153">
    <property type="entry name" value="GAE_dom"/>
</dbReference>
<dbReference type="GO" id="GO:0006886">
    <property type="term" value="P:intracellular protein transport"/>
    <property type="evidence" value="ECO:0007669"/>
    <property type="project" value="UniProtKB-UniRule"/>
</dbReference>
<dbReference type="InterPro" id="IPR008152">
    <property type="entry name" value="Clathrin_a/b/g-adaptin_app_Ig"/>
</dbReference>
<evidence type="ECO:0000256" key="8">
    <source>
        <dbReference type="ARBA" id="ARBA00023329"/>
    </source>
</evidence>
<name>A0AAN2H9H5_SCHPO</name>
<evidence type="ECO:0000256" key="1">
    <source>
        <dbReference type="ARBA" id="ARBA00004145"/>
    </source>
</evidence>
<evidence type="ECO:0000256" key="3">
    <source>
        <dbReference type="ARBA" id="ARBA00006613"/>
    </source>
</evidence>
<accession>A0AAN2H9H5</accession>
<keyword evidence="8 10" id="KW-0968">Cytoplasmic vesicle</keyword>
<dbReference type="FunFam" id="2.60.40.1230:FF:000008">
    <property type="entry name" value="AP-1 complex subunit gamma"/>
    <property type="match status" value="1"/>
</dbReference>
<dbReference type="Gene3D" id="1.25.10.10">
    <property type="entry name" value="Leucine-rich Repeat Variant"/>
    <property type="match status" value="1"/>
</dbReference>
<keyword evidence="7 10" id="KW-0472">Membrane</keyword>
<dbReference type="PANTHER" id="PTHR22780">
    <property type="entry name" value="ADAPTIN, ALPHA/GAMMA/EPSILON"/>
    <property type="match status" value="1"/>
</dbReference>
<dbReference type="GO" id="GO:0030121">
    <property type="term" value="C:AP-1 adaptor complex"/>
    <property type="evidence" value="ECO:0007669"/>
    <property type="project" value="InterPro"/>
</dbReference>
<feature type="domain" description="GAE" evidence="12">
    <location>
        <begin position="717"/>
        <end position="831"/>
    </location>
</feature>
<organism evidence="13 14">
    <name type="scientific">Schizosaccharomyces pombe (strain 972 / ATCC 24843)</name>
    <name type="common">Fission yeast</name>
    <dbReference type="NCBI Taxonomy" id="284812"/>
    <lineage>
        <taxon>Eukaryota</taxon>
        <taxon>Fungi</taxon>
        <taxon>Dikarya</taxon>
        <taxon>Ascomycota</taxon>
        <taxon>Taphrinomycotina</taxon>
        <taxon>Schizosaccharomycetes</taxon>
        <taxon>Schizosaccharomycetales</taxon>
        <taxon>Schizosaccharomycetaceae</taxon>
        <taxon>Schizosaccharomyces</taxon>
    </lineage>
</organism>
<comment type="similarity">
    <text evidence="3 10">Belongs to the adaptor complexes large subunit family.</text>
</comment>
<evidence type="ECO:0000256" key="10">
    <source>
        <dbReference type="PIRNR" id="PIRNR037094"/>
    </source>
</evidence>
<dbReference type="Pfam" id="PF02883">
    <property type="entry name" value="Alpha_adaptinC2"/>
    <property type="match status" value="1"/>
</dbReference>
<keyword evidence="5 10" id="KW-0653">Protein transport</keyword>
<dbReference type="Proteomes" id="UP000002485">
    <property type="component" value="Chromosome III"/>
</dbReference>
<dbReference type="SMR" id="A0AAN2H9H5"/>
<proteinExistence type="inferred from homology"/>
<dbReference type="GeneID" id="2539311"/>
<keyword evidence="4 10" id="KW-0813">Transport</keyword>
<evidence type="ECO:0000256" key="5">
    <source>
        <dbReference type="ARBA" id="ARBA00022927"/>
    </source>
</evidence>
<evidence type="ECO:0000256" key="11">
    <source>
        <dbReference type="SAM" id="MobiDB-lite"/>
    </source>
</evidence>
<keyword evidence="6 10" id="KW-0333">Golgi apparatus</keyword>
<evidence type="ECO:0000256" key="7">
    <source>
        <dbReference type="ARBA" id="ARBA00023136"/>
    </source>
</evidence>
<dbReference type="InterPro" id="IPR013041">
    <property type="entry name" value="Clathrin_app_Ig-like_sf"/>
</dbReference>
<comment type="subcellular location">
    <subcellularLocation>
        <location evidence="1">Cytoplasmic vesicle</location>
        <location evidence="1">Clathrin-coated vesicle membrane</location>
        <topology evidence="1">Peripheral membrane protein</topology>
        <orientation evidence="1">Cytoplasmic side</orientation>
    </subcellularLocation>
    <subcellularLocation>
        <location evidence="2">Golgi apparatus</location>
    </subcellularLocation>
</comment>
<evidence type="ECO:0000259" key="12">
    <source>
        <dbReference type="PROSITE" id="PS50180"/>
    </source>
</evidence>
<dbReference type="GO" id="GO:0005829">
    <property type="term" value="C:cytosol"/>
    <property type="evidence" value="ECO:0007669"/>
    <property type="project" value="GOC"/>
</dbReference>
<dbReference type="GO" id="GO:0016192">
    <property type="term" value="P:vesicle-mediated transport"/>
    <property type="evidence" value="ECO:0007669"/>
    <property type="project" value="InterPro"/>
</dbReference>
<feature type="compositionally biased region" description="Polar residues" evidence="11">
    <location>
        <begin position="646"/>
        <end position="661"/>
    </location>
</feature>
<dbReference type="FunFam" id="1.25.10.10:FF:000030">
    <property type="entry name" value="AP-1 complex subunit gamma"/>
    <property type="match status" value="1"/>
</dbReference>
<dbReference type="PIRSF" id="PIRSF037094">
    <property type="entry name" value="AP1_complex_gamma"/>
    <property type="match status" value="1"/>
</dbReference>
<sequence length="836" mass="92812">MSSLKSFIKAVRASKTTAEEHTTILKESAQIRKNIRQGSNDMRMRRKNVAKLLYLFLLGEPTHFGQIECLKLLSSSRFMDKRLGYLAAMLLLDENQEVLTLLTNSLQNDLKSRDKFIVGLALSAFGNVAGPELARDLSNDIAELCSNHHNYISKKAVLCALRVIQKEPDLESLYIEKTDELLHSKSHGVLMAALAFAISACKINPSLISRFESQADDLIYRIRQLSTSTYSSEHNIGNISDPFLQVKILQFLSILGQNNPKIYDKMSDLLAQVCTNTDSSRNAGNAILYQAVRTILDLNSDSSLRVLGVNILAKFLGNRDNNTRYVALNMLKLVVNSEENAVQRHRSTILACLNDVDSSIQSRALELSTFLVNEANVRFMVRELLSFLDNVSDELRGSTAQYITEVTNAFAPNKRWHFDTLLRVFKSAGNFVSESTLSTFLRLIASAPELHEYAVVKLYAALKEDVSQEALTLSAFWVIGEYGQMLLSPTMNFDDDQTLPHSVSESDIVDIIEEVFNSVEASRYIIVQYGLFALTKLSARLGSSSTASRIDKIIYSYKRNKNTEVQQRSVEFHLILNDSKLSKTILEPTPAPLPPPRTTPYQNAEQKLKANKHVEKRVQESNELLDLIGLTTPSVAEPLETPVDEMTQSPQSSLSRAPSTSKKSHFEDILGLFASPAPSAQPVDSLASSFASLDFNASASQPSNNLSLLSSIPSTSKSYPPIVVFDKHDVTLTLVPSKEESTKTAVIEAKFKNKNPMTRVEKIHLEVAVPKSQKLKIQPLRTTSMEPGGETSQTLRVHGPSGSQVKLRLRISVVRQGGSNTLDQVDFGKLPSDLLQ</sequence>
<evidence type="ECO:0000256" key="2">
    <source>
        <dbReference type="ARBA" id="ARBA00004555"/>
    </source>
</evidence>
<evidence type="ECO:0000313" key="13">
    <source>
        <dbReference type="EMBL" id="CAK9842112.1"/>
    </source>
</evidence>
<dbReference type="InterPro" id="IPR050840">
    <property type="entry name" value="Adaptor_Complx_Large_Subunit"/>
</dbReference>
<dbReference type="PROSITE" id="PS50180">
    <property type="entry name" value="GAE"/>
    <property type="match status" value="1"/>
</dbReference>
<evidence type="ECO:0000256" key="6">
    <source>
        <dbReference type="ARBA" id="ARBA00023034"/>
    </source>
</evidence>
<feature type="region of interest" description="Disordered" evidence="11">
    <location>
        <begin position="636"/>
        <end position="661"/>
    </location>
</feature>
<comment type="subunit">
    <text evidence="9">Adaptor protein complex 1 (AP-1) is a heterotetramer composed of two large adaptins (gamma-type subunit APL4 and beta-type subunit APL2), a medium adaptin (mu-type subunit APM1) and a small adaptin (sigma-type subunit APS1). AP-1 interacts with clathrin.</text>
</comment>
<dbReference type="GO" id="GO:0016482">
    <property type="term" value="P:cytosolic transport"/>
    <property type="evidence" value="ECO:0007669"/>
    <property type="project" value="UniProtKB-ARBA"/>
</dbReference>
<dbReference type="Gene3D" id="2.60.40.1230">
    <property type="match status" value="1"/>
</dbReference>
<dbReference type="InterPro" id="IPR016024">
    <property type="entry name" value="ARM-type_fold"/>
</dbReference>
<evidence type="ECO:0000313" key="14">
    <source>
        <dbReference type="Proteomes" id="UP000002485"/>
    </source>
</evidence>